<dbReference type="InterPro" id="IPR025248">
    <property type="entry name" value="DUF4007"/>
</dbReference>
<reference evidence="3" key="1">
    <citation type="submission" date="2015-07" db="EMBL/GenBank/DDBJ databases">
        <title>Draft Genome Sequences of Anaerolinea thermolimosa IMO-1, Bellilinea caldifistulae GOMI-1, Leptolinea tardivitalis YMTK-2, Levilinea saccharolytica KIBI-1,Longilinea arvoryzae KOME-1, Previously Described as Members of the Anaerolineaceae (Chloroflexi).</title>
        <authorList>
            <person name="Sekiguchi Y."/>
            <person name="Ohashi A."/>
            <person name="Matsuura N."/>
            <person name="Tourlousse M.D."/>
        </authorList>
    </citation>
    <scope>NUCLEOTIDE SEQUENCE [LARGE SCALE GENOMIC DNA]</scope>
    <source>
        <strain evidence="3">IMO-1</strain>
    </source>
</reference>
<dbReference type="Proteomes" id="UP000253922">
    <property type="component" value="Unassembled WGS sequence"/>
</dbReference>
<evidence type="ECO:0000313" key="3">
    <source>
        <dbReference type="Proteomes" id="UP000253922"/>
    </source>
</evidence>
<gene>
    <name evidence="2" type="ORF">ATHL_03598</name>
</gene>
<accession>A0A7U9KMW0</accession>
<dbReference type="OrthoDB" id="747541at2"/>
<dbReference type="EMBL" id="DF967967">
    <property type="protein sequence ID" value="GAP08691.1"/>
    <property type="molecule type" value="Genomic_DNA"/>
</dbReference>
<dbReference type="AlphaFoldDB" id="A0A7U9KMW0"/>
<feature type="domain" description="DUF4007" evidence="1">
    <location>
        <begin position="13"/>
        <end position="302"/>
    </location>
</feature>
<sequence>MNSFTAQRTRVIFGGHEKFTFRYGWLKKGLDAVLENPDIFSQEDAFVTLGVGKNMATSIRYWMLALGICESPSERTRTLLPTSLGKSLFTDDGWDPYLEDIGSLWLLHWQLASNQQRGLIWHLVFSRYFDIEFRKNSLTEFLKNQLVQRGIETTEGMIEREVDVFIRTYVAAQSRNRDGEENLDCPLVDLNLIHFTPGDGVYRFDIGAKSSLPSPIMGYAISIFLEEKLSHQRTVTLDDCVYSPGSPGQIFKLDENSMISYLEDLEDLTGGALRLQETAGLRQVYVHAAFKNLGWDLLRKYYA</sequence>
<protein>
    <recommendedName>
        <fullName evidence="1">DUF4007 domain-containing protein</fullName>
    </recommendedName>
</protein>
<name>A0A7U9KMW0_9CHLR</name>
<proteinExistence type="predicted"/>
<keyword evidence="3" id="KW-1185">Reference proteome</keyword>
<evidence type="ECO:0000259" key="1">
    <source>
        <dbReference type="Pfam" id="PF13182"/>
    </source>
</evidence>
<organism evidence="2 3">
    <name type="scientific">Anaerolinea thermolimosa</name>
    <dbReference type="NCBI Taxonomy" id="229919"/>
    <lineage>
        <taxon>Bacteria</taxon>
        <taxon>Bacillati</taxon>
        <taxon>Chloroflexota</taxon>
        <taxon>Anaerolineae</taxon>
        <taxon>Anaerolineales</taxon>
        <taxon>Anaerolineaceae</taxon>
        <taxon>Anaerolinea</taxon>
    </lineage>
</organism>
<dbReference type="Pfam" id="PF13182">
    <property type="entry name" value="DUF4007"/>
    <property type="match status" value="1"/>
</dbReference>
<evidence type="ECO:0000313" key="2">
    <source>
        <dbReference type="EMBL" id="GAP08691.1"/>
    </source>
</evidence>
<dbReference type="RefSeq" id="WP_084001723.1">
    <property type="nucleotide sequence ID" value="NZ_DF967967.1"/>
</dbReference>